<protein>
    <submittedName>
        <fullName evidence="1">Uncharacterized protein</fullName>
    </submittedName>
</protein>
<organism evidence="1 2">
    <name type="scientific">Eucalyptus grandis</name>
    <name type="common">Flooded gum</name>
    <dbReference type="NCBI Taxonomy" id="71139"/>
    <lineage>
        <taxon>Eukaryota</taxon>
        <taxon>Viridiplantae</taxon>
        <taxon>Streptophyta</taxon>
        <taxon>Embryophyta</taxon>
        <taxon>Tracheophyta</taxon>
        <taxon>Spermatophyta</taxon>
        <taxon>Magnoliopsida</taxon>
        <taxon>eudicotyledons</taxon>
        <taxon>Gunneridae</taxon>
        <taxon>Pentapetalae</taxon>
        <taxon>rosids</taxon>
        <taxon>malvids</taxon>
        <taxon>Myrtales</taxon>
        <taxon>Myrtaceae</taxon>
        <taxon>Myrtoideae</taxon>
        <taxon>Eucalypteae</taxon>
        <taxon>Eucalyptus</taxon>
    </lineage>
</organism>
<evidence type="ECO:0000313" key="1">
    <source>
        <dbReference type="EMBL" id="KAK3443993.1"/>
    </source>
</evidence>
<keyword evidence="2" id="KW-1185">Reference proteome</keyword>
<proteinExistence type="predicted"/>
<dbReference type="EMBL" id="CM064436">
    <property type="protein sequence ID" value="KAK3443993.1"/>
    <property type="molecule type" value="Genomic_DNA"/>
</dbReference>
<accession>A0ACC3LYL9</accession>
<reference evidence="1 2" key="1">
    <citation type="journal article" date="2014" name="Nature">
        <title>The genome of Eucalyptus grandis.</title>
        <authorList>
            <person name="Myburg A.A."/>
            <person name="Grattapaglia D."/>
            <person name="Tuskan G.A."/>
            <person name="Hellsten U."/>
            <person name="Hayes R.D."/>
            <person name="Grimwood J."/>
            <person name="Jenkins J."/>
            <person name="Lindquist E."/>
            <person name="Tice H."/>
            <person name="Bauer D."/>
            <person name="Goodstein D.M."/>
            <person name="Dubchak I."/>
            <person name="Poliakov A."/>
            <person name="Mizrachi E."/>
            <person name="Kullan A.R."/>
            <person name="Hussey S.G."/>
            <person name="Pinard D."/>
            <person name="van der Merwe K."/>
            <person name="Singh P."/>
            <person name="van Jaarsveld I."/>
            <person name="Silva-Junior O.B."/>
            <person name="Togawa R.C."/>
            <person name="Pappas M.R."/>
            <person name="Faria D.A."/>
            <person name="Sansaloni C.P."/>
            <person name="Petroli C.D."/>
            <person name="Yang X."/>
            <person name="Ranjan P."/>
            <person name="Tschaplinski T.J."/>
            <person name="Ye C.Y."/>
            <person name="Li T."/>
            <person name="Sterck L."/>
            <person name="Vanneste K."/>
            <person name="Murat F."/>
            <person name="Soler M."/>
            <person name="Clemente H.S."/>
            <person name="Saidi N."/>
            <person name="Cassan-Wang H."/>
            <person name="Dunand C."/>
            <person name="Hefer C.A."/>
            <person name="Bornberg-Bauer E."/>
            <person name="Kersting A.R."/>
            <person name="Vining K."/>
            <person name="Amarasinghe V."/>
            <person name="Ranik M."/>
            <person name="Naithani S."/>
            <person name="Elser J."/>
            <person name="Boyd A.E."/>
            <person name="Liston A."/>
            <person name="Spatafora J.W."/>
            <person name="Dharmwardhana P."/>
            <person name="Raja R."/>
            <person name="Sullivan C."/>
            <person name="Romanel E."/>
            <person name="Alves-Ferreira M."/>
            <person name="Kulheim C."/>
            <person name="Foley W."/>
            <person name="Carocha V."/>
            <person name="Paiva J."/>
            <person name="Kudrna D."/>
            <person name="Brommonschenkel S.H."/>
            <person name="Pasquali G."/>
            <person name="Byrne M."/>
            <person name="Rigault P."/>
            <person name="Tibbits J."/>
            <person name="Spokevicius A."/>
            <person name="Jones R.C."/>
            <person name="Steane D.A."/>
            <person name="Vaillancourt R.E."/>
            <person name="Potts B.M."/>
            <person name="Joubert F."/>
            <person name="Barry K."/>
            <person name="Pappas G.J."/>
            <person name="Strauss S.H."/>
            <person name="Jaiswal P."/>
            <person name="Grima-Pettenati J."/>
            <person name="Salse J."/>
            <person name="Van de Peer Y."/>
            <person name="Rokhsar D.S."/>
            <person name="Schmutz J."/>
        </authorList>
    </citation>
    <scope>NUCLEOTIDE SEQUENCE [LARGE SCALE GENOMIC DNA]</scope>
    <source>
        <strain evidence="2">cv. BRASUZ1</strain>
        <tissue evidence="1">Leaf extractions</tissue>
    </source>
</reference>
<comment type="caution">
    <text evidence="1">The sequence shown here is derived from an EMBL/GenBank/DDBJ whole genome shotgun (WGS) entry which is preliminary data.</text>
</comment>
<sequence length="388" mass="43387">MAGSAAALVPSDPPPPPSISRMSMESPVAAAEEEDLYSRLKSLERQLEFIDIQEEYVKDEQKNLKRELLRAQEEVKRIQSVPLVIGQFMEMVDQNNGIVGSTTGSNYYVRILSTINRELLKPSASVALHRHSNALVDVLPPEADSSISLLSQSEKPDVTYNDIGGCDIQKQEIREAVELPLTHHELYKQIGIDPPRGVLLYGPPGTGKTMLAKAVANHTTAAFIRENAPAIIFIDEVDAIATARFDAQTGADREVQRILMELLNQMDGFDQTVNVKVIMATNRADTLDPALLRPGRLDRKIEFPLPDRRQKRLVFQVCTAKMNLSDEVDLEDYVSRPDKISAAEIAAICQEAGMHAVRKNRYVILPKDFEKGYRANVKKPDTDFEFYK</sequence>
<gene>
    <name evidence="1" type="ORF">EUGRSUZ_B04032</name>
</gene>
<evidence type="ECO:0000313" key="2">
    <source>
        <dbReference type="Proteomes" id="UP000030711"/>
    </source>
</evidence>
<dbReference type="Proteomes" id="UP000030711">
    <property type="component" value="Chromosome 2"/>
</dbReference>
<name>A0ACC3LYL9_EUCGR</name>